<gene>
    <name evidence="3" type="ORF">Tsubulata_020487</name>
</gene>
<protein>
    <recommendedName>
        <fullName evidence="5">Rho termination factor N-terminal domain-containing protein</fullName>
    </recommendedName>
</protein>
<comment type="caution">
    <text evidence="3">The sequence shown here is derived from an EMBL/GenBank/DDBJ whole genome shotgun (WGS) entry which is preliminary data.</text>
</comment>
<reference evidence="3" key="2">
    <citation type="journal article" date="2023" name="Plants (Basel)">
        <title>Annotation of the Turnera subulata (Passifloraceae) Draft Genome Reveals the S-Locus Evolved after the Divergence of Turneroideae from Passifloroideae in a Stepwise Manner.</title>
        <authorList>
            <person name="Henning P.M."/>
            <person name="Roalson E.H."/>
            <person name="Mir W."/>
            <person name="McCubbin A.G."/>
            <person name="Shore J.S."/>
        </authorList>
    </citation>
    <scope>NUCLEOTIDE SEQUENCE</scope>
    <source>
        <strain evidence="3">F60SS</strain>
    </source>
</reference>
<evidence type="ECO:0008006" key="5">
    <source>
        <dbReference type="Google" id="ProtNLM"/>
    </source>
</evidence>
<feature type="region of interest" description="Disordered" evidence="2">
    <location>
        <begin position="605"/>
        <end position="651"/>
    </location>
</feature>
<keyword evidence="4" id="KW-1185">Reference proteome</keyword>
<name>A0A9Q0F450_9ROSI</name>
<proteinExistence type="predicted"/>
<dbReference type="Proteomes" id="UP001141552">
    <property type="component" value="Unassembled WGS sequence"/>
</dbReference>
<evidence type="ECO:0000256" key="1">
    <source>
        <dbReference type="SAM" id="Coils"/>
    </source>
</evidence>
<reference evidence="3" key="1">
    <citation type="submission" date="2022-02" db="EMBL/GenBank/DDBJ databases">
        <authorList>
            <person name="Henning P.M."/>
            <person name="McCubbin A.G."/>
            <person name="Shore J.S."/>
        </authorList>
    </citation>
    <scope>NUCLEOTIDE SEQUENCE</scope>
    <source>
        <strain evidence="3">F60SS</strain>
        <tissue evidence="3">Leaves</tissue>
    </source>
</reference>
<dbReference type="EMBL" id="JAKUCV010007130">
    <property type="protein sequence ID" value="KAJ4824650.1"/>
    <property type="molecule type" value="Genomic_DNA"/>
</dbReference>
<dbReference type="OrthoDB" id="1065581at2759"/>
<evidence type="ECO:0000313" key="4">
    <source>
        <dbReference type="Proteomes" id="UP001141552"/>
    </source>
</evidence>
<dbReference type="AlphaFoldDB" id="A0A9Q0F450"/>
<feature type="compositionally biased region" description="Polar residues" evidence="2">
    <location>
        <begin position="613"/>
        <end position="625"/>
    </location>
</feature>
<keyword evidence="1" id="KW-0175">Coiled coil</keyword>
<evidence type="ECO:0000256" key="2">
    <source>
        <dbReference type="SAM" id="MobiDB-lite"/>
    </source>
</evidence>
<feature type="coiled-coil region" evidence="1">
    <location>
        <begin position="72"/>
        <end position="133"/>
    </location>
</feature>
<accession>A0A9Q0F450</accession>
<evidence type="ECO:0000313" key="3">
    <source>
        <dbReference type="EMBL" id="KAJ4824650.1"/>
    </source>
</evidence>
<sequence length="779" mass="85113">MEFGASTFKFCFSGKKKLKNLMDWEWDLWGPPYELVAGDNNPCQQQETQCDFSFGYGYDAIEEDALNEKCCIQVLKILITKADTDIDMLERELVSLQSELAWIEDEEWSAMCSRALTAKINSLDAALNRLRSKDMDDAEFHSLIDMQPNETLHDILKSLLTNCTTKDDEQLKDVKDTIDLDLASNAESLAINIVDENKRFTSCCSEMITSNEVNEFFTTSLEHNAILNPTVEVQEKKTINSTSSESEDIADATGLFSNSDSSRSSSIVLDENNRSTNCYSEIITRESVRKPATALTNYGAIVNPPWKIQERTRDSQKAVKPASCGAKYASAHSFKVITVHSGERRMLSIYGPKCMREGGGKECGSTPKNERVIQKLSSKSADMRKTGVNMVKVQPANIGASYSSTDASEQVAGDLSEKKQLRESGSISLCKDVGKRGFTFRADVSPAVKTDSDNKFKAKDSISEAEQKLSDFAAEVACKRTSRGSKLAVTDHQMKRKKENSLRTVKGKGGGTTDRENLTSDLALLLDPEGKNAAKIQLEEGKPIMALKTAETATDRKTFKLNLLASGKGKAKPSIKPKVRIRKEVGLHKLTIVFSSSSIAEGEKKQGSGAHLASSNQSLDGNITITAGPPAKDEGHAAVPEDSGCSASQPRKKRKTCADCPVTIVVCSDSTVQMEFTNSLGETTEWGSKDEVSISQSCSNSDSCSEAAISLSSALIKLKTMKMDDLRNIAKHLKLPKYCKLQKHLLVELLAKHITVVKPANLLGGGLTAATCDEGPRTF</sequence>
<organism evidence="3 4">
    <name type="scientific">Turnera subulata</name>
    <dbReference type="NCBI Taxonomy" id="218843"/>
    <lineage>
        <taxon>Eukaryota</taxon>
        <taxon>Viridiplantae</taxon>
        <taxon>Streptophyta</taxon>
        <taxon>Embryophyta</taxon>
        <taxon>Tracheophyta</taxon>
        <taxon>Spermatophyta</taxon>
        <taxon>Magnoliopsida</taxon>
        <taxon>eudicotyledons</taxon>
        <taxon>Gunneridae</taxon>
        <taxon>Pentapetalae</taxon>
        <taxon>rosids</taxon>
        <taxon>fabids</taxon>
        <taxon>Malpighiales</taxon>
        <taxon>Passifloraceae</taxon>
        <taxon>Turnera</taxon>
    </lineage>
</organism>